<evidence type="ECO:0000256" key="1">
    <source>
        <dbReference type="SAM" id="MobiDB-lite"/>
    </source>
</evidence>
<dbReference type="Proteomes" id="UP001165082">
    <property type="component" value="Unassembled WGS sequence"/>
</dbReference>
<dbReference type="AlphaFoldDB" id="A0A9W7DR11"/>
<proteinExistence type="predicted"/>
<keyword evidence="3" id="KW-1185">Reference proteome</keyword>
<accession>A0A9W7DR11</accession>
<dbReference type="EMBL" id="BRXZ01003281">
    <property type="protein sequence ID" value="GMH51512.1"/>
    <property type="molecule type" value="Genomic_DNA"/>
</dbReference>
<dbReference type="OrthoDB" id="187530at2759"/>
<sequence>MTGALISADSPDWWQKAAYSGVNPPSKRYAALTGEKFLKGKSAVEGAGNPLSLGQVKREAKSAPRFDPMTSTVSTLNNVPPQPSRQDKLYSLELNQPAARQRDPTTFERSHSAVLEKEKRAFFRSKGFMESYLEDANTYRDFLVWQMAHPRGHTRGNNPSNFKPANDFYEHGTETTDTFRLSQSRLQVNRHLTSRNATAGASGARSLKSSHSEPVLMKKSVDPPVSRIQPSPRSYRAQVAKSTLDDLSAFERRHHHLSGVEDMTKEELIELIKREGLKVPGQRVYDAESNTLEIKRLKKKDYLKFIRKELFSTDEKPMVKKGKKLGKAFCVCSIFKSRRGSVRVAAYSTERSMNYSLFLSAEGLEDLDIRRVPAEPFIEKDPFAFRDFSKTDKEIKEEEEAEMAALTKTYGEEWEAWGSELIERLELSNSGDLQVGPARLMANGLSRNFCLTGRDLVSLDEAKKREPSRVHVRKWFDMK</sequence>
<name>A0A9W7DR11_9STRA</name>
<reference evidence="2" key="1">
    <citation type="submission" date="2022-07" db="EMBL/GenBank/DDBJ databases">
        <title>Genome analysis of Parmales, a sister group of diatoms, reveals the evolutionary specialization of diatoms from phago-mixotrophs to photoautotrophs.</title>
        <authorList>
            <person name="Ban H."/>
            <person name="Sato S."/>
            <person name="Yoshikawa S."/>
            <person name="Kazumasa Y."/>
            <person name="Nakamura Y."/>
            <person name="Ichinomiya M."/>
            <person name="Saitoh K."/>
            <person name="Sato N."/>
            <person name="Blanc-Mathieu R."/>
            <person name="Endo H."/>
            <person name="Kuwata A."/>
            <person name="Ogata H."/>
        </authorList>
    </citation>
    <scope>NUCLEOTIDE SEQUENCE</scope>
</reference>
<evidence type="ECO:0000313" key="2">
    <source>
        <dbReference type="EMBL" id="GMH51512.1"/>
    </source>
</evidence>
<evidence type="ECO:0000313" key="3">
    <source>
        <dbReference type="Proteomes" id="UP001165082"/>
    </source>
</evidence>
<gene>
    <name evidence="2" type="ORF">TrRE_jg2618</name>
</gene>
<protein>
    <submittedName>
        <fullName evidence="2">Uncharacterized protein</fullName>
    </submittedName>
</protein>
<organism evidence="2 3">
    <name type="scientific">Triparma retinervis</name>
    <dbReference type="NCBI Taxonomy" id="2557542"/>
    <lineage>
        <taxon>Eukaryota</taxon>
        <taxon>Sar</taxon>
        <taxon>Stramenopiles</taxon>
        <taxon>Ochrophyta</taxon>
        <taxon>Bolidophyceae</taxon>
        <taxon>Parmales</taxon>
        <taxon>Triparmaceae</taxon>
        <taxon>Triparma</taxon>
    </lineage>
</organism>
<comment type="caution">
    <text evidence="2">The sequence shown here is derived from an EMBL/GenBank/DDBJ whole genome shotgun (WGS) entry which is preliminary data.</text>
</comment>
<feature type="region of interest" description="Disordered" evidence="1">
    <location>
        <begin position="193"/>
        <end position="238"/>
    </location>
</feature>